<evidence type="ECO:0000313" key="7">
    <source>
        <dbReference type="Proteomes" id="UP000008743"/>
    </source>
</evidence>
<evidence type="ECO:0000313" key="6">
    <source>
        <dbReference type="EMBL" id="KJE93646.1"/>
    </source>
</evidence>
<proteinExistence type="inferred from homology"/>
<dbReference type="RefSeq" id="XP_004348229.2">
    <property type="nucleotide sequence ID" value="XM_004348179.2"/>
</dbReference>
<dbReference type="Proteomes" id="UP000008743">
    <property type="component" value="Unassembled WGS sequence"/>
</dbReference>
<reference evidence="7" key="1">
    <citation type="submission" date="2011-02" db="EMBL/GenBank/DDBJ databases">
        <title>The Genome Sequence of Capsaspora owczarzaki ATCC 30864.</title>
        <authorList>
            <person name="Russ C."/>
            <person name="Cuomo C."/>
            <person name="Burger G."/>
            <person name="Gray M.W."/>
            <person name="Holland P.W.H."/>
            <person name="King N."/>
            <person name="Lang F.B.F."/>
            <person name="Roger A.J."/>
            <person name="Ruiz-Trillo I."/>
            <person name="Young S.K."/>
            <person name="Zeng Q."/>
            <person name="Gargeya S."/>
            <person name="Alvarado L."/>
            <person name="Berlin A."/>
            <person name="Chapman S.B."/>
            <person name="Chen Z."/>
            <person name="Freedman E."/>
            <person name="Gellesch M."/>
            <person name="Goldberg J."/>
            <person name="Griggs A."/>
            <person name="Gujja S."/>
            <person name="Heilman E."/>
            <person name="Heiman D."/>
            <person name="Howarth C."/>
            <person name="Mehta T."/>
            <person name="Neiman D."/>
            <person name="Pearson M."/>
            <person name="Roberts A."/>
            <person name="Saif S."/>
            <person name="Shea T."/>
            <person name="Shenoy N."/>
            <person name="Sisk P."/>
            <person name="Stolte C."/>
            <person name="Sykes S."/>
            <person name="White J."/>
            <person name="Yandava C."/>
            <person name="Haas B."/>
            <person name="Nusbaum C."/>
            <person name="Birren B."/>
        </authorList>
    </citation>
    <scope>NUCLEOTIDE SEQUENCE</scope>
    <source>
        <strain evidence="7">ATCC 30864</strain>
    </source>
</reference>
<protein>
    <recommendedName>
        <fullName evidence="5">Protein-lysine N-methyltransferase CAOG_004401</fullName>
        <ecNumber evidence="5">2.1.1.-</ecNumber>
    </recommendedName>
</protein>
<evidence type="ECO:0000256" key="1">
    <source>
        <dbReference type="ARBA" id="ARBA00004496"/>
    </source>
</evidence>
<evidence type="ECO:0000256" key="3">
    <source>
        <dbReference type="ARBA" id="ARBA00022603"/>
    </source>
</evidence>
<sequence>MSDDDDAPSLSAHAMAALAAFYQEQRARDELMAAAEAAASQPAANADDDDQAAASATLDIDHIHENWQLSQFWYDAATIDKLASAAVTAAGASGSIALLSTPSLYKRVKELAVAAKCRGRIVLLEYDTRFKVYPDFVEYDYNHPLTFKPYHASCAPLAEHSFDVVVADPPFLAEECLTKTSESVKYLAKRDILLCTGLVMRKHAANLLGLRLCQFRPVHSGGRLSNEFACYANFDSALGWDTTTTAE</sequence>
<dbReference type="GO" id="GO:0016279">
    <property type="term" value="F:protein-lysine N-methyltransferase activity"/>
    <property type="evidence" value="ECO:0007669"/>
    <property type="project" value="UniProtKB-UniRule"/>
</dbReference>
<organism evidence="6 7">
    <name type="scientific">Capsaspora owczarzaki (strain ATCC 30864)</name>
    <dbReference type="NCBI Taxonomy" id="595528"/>
    <lineage>
        <taxon>Eukaryota</taxon>
        <taxon>Filasterea</taxon>
        <taxon>Capsaspora</taxon>
    </lineage>
</organism>
<dbReference type="PhylomeDB" id="A0A0D2UEY6"/>
<accession>A0A0D2UEY6</accession>
<dbReference type="EC" id="2.1.1.-" evidence="5"/>
<dbReference type="InParanoid" id="A0A0D2UEY6"/>
<name>A0A0D2UEY6_CAPO3</name>
<keyword evidence="4 5" id="KW-0808">Transferase</keyword>
<dbReference type="GO" id="GO:0032259">
    <property type="term" value="P:methylation"/>
    <property type="evidence" value="ECO:0007669"/>
    <property type="project" value="UniProtKB-KW"/>
</dbReference>
<dbReference type="AlphaFoldDB" id="A0A0D2UEY6"/>
<comment type="function">
    <text evidence="5">S-adenosyl-L-methionine-dependent protein-lysine N-methyltransferase that methylates elongation factor 1-alpha.</text>
</comment>
<keyword evidence="3 5" id="KW-0489">Methyltransferase</keyword>
<dbReference type="GO" id="GO:0003676">
    <property type="term" value="F:nucleic acid binding"/>
    <property type="evidence" value="ECO:0007669"/>
    <property type="project" value="InterPro"/>
</dbReference>
<dbReference type="eggNOG" id="KOG3350">
    <property type="taxonomic scope" value="Eukaryota"/>
</dbReference>
<keyword evidence="2 5" id="KW-0963">Cytoplasm</keyword>
<dbReference type="EMBL" id="KE346365">
    <property type="protein sequence ID" value="KJE93646.1"/>
    <property type="molecule type" value="Genomic_DNA"/>
</dbReference>
<dbReference type="PANTHER" id="PTHR13200">
    <property type="entry name" value="EEF1A LYSINE METHYLTRANSFERASE 1"/>
    <property type="match status" value="1"/>
</dbReference>
<dbReference type="InterPro" id="IPR041370">
    <property type="entry name" value="Mlase_EEF1AKMT1/ZCCHC4"/>
</dbReference>
<dbReference type="OrthoDB" id="206354at2759"/>
<evidence type="ECO:0000256" key="2">
    <source>
        <dbReference type="ARBA" id="ARBA00022490"/>
    </source>
</evidence>
<dbReference type="InterPro" id="IPR019369">
    <property type="entry name" value="Efm5/EEF1AKMT1"/>
</dbReference>
<evidence type="ECO:0000256" key="4">
    <source>
        <dbReference type="ARBA" id="ARBA00022679"/>
    </source>
</evidence>
<evidence type="ECO:0000256" key="5">
    <source>
        <dbReference type="HAMAP-Rule" id="MF_03187"/>
    </source>
</evidence>
<dbReference type="Pfam" id="PF10237">
    <property type="entry name" value="N6-adenineMlase"/>
    <property type="match status" value="1"/>
</dbReference>
<comment type="similarity">
    <text evidence="5">Belongs to the class I-like SAM-binding methyltransferase superfamily. EFM5 family.</text>
</comment>
<dbReference type="PROSITE" id="PS00092">
    <property type="entry name" value="N6_MTASE"/>
    <property type="match status" value="1"/>
</dbReference>
<comment type="subcellular location">
    <subcellularLocation>
        <location evidence="1 5">Cytoplasm</location>
    </subcellularLocation>
</comment>
<dbReference type="InterPro" id="IPR002052">
    <property type="entry name" value="DNA_methylase_N6_adenine_CS"/>
</dbReference>
<dbReference type="GO" id="GO:0005737">
    <property type="term" value="C:cytoplasm"/>
    <property type="evidence" value="ECO:0007669"/>
    <property type="project" value="UniProtKB-SubCell"/>
</dbReference>
<gene>
    <name evidence="6" type="ORF">CAOG_004401</name>
</gene>
<dbReference type="STRING" id="595528.A0A0D2UEY6"/>
<keyword evidence="7" id="KW-1185">Reference proteome</keyword>
<dbReference type="HAMAP" id="MF_03187">
    <property type="entry name" value="Methyltr_EFM5"/>
    <property type="match status" value="1"/>
</dbReference>
<dbReference type="PANTHER" id="PTHR13200:SF0">
    <property type="entry name" value="EEF1A LYSINE METHYLTRANSFERASE 1"/>
    <property type="match status" value="1"/>
</dbReference>